<reference evidence="14 15" key="1">
    <citation type="submission" date="2021-06" db="EMBL/GenBank/DDBJ databases">
        <authorList>
            <person name="Kallberg Y."/>
            <person name="Tangrot J."/>
            <person name="Rosling A."/>
        </authorList>
    </citation>
    <scope>NUCLEOTIDE SEQUENCE [LARGE SCALE GENOMIC DNA]</scope>
    <source>
        <strain evidence="14 15">120-4 pot B 10/14</strain>
    </source>
</reference>
<comment type="caution">
    <text evidence="14">The sequence shown here is derived from an EMBL/GenBank/DDBJ whole genome shotgun (WGS) entry which is preliminary data.</text>
</comment>
<dbReference type="Pfam" id="PF05699">
    <property type="entry name" value="Dimer_Tnp_hAT"/>
    <property type="match status" value="1"/>
</dbReference>
<dbReference type="SUPFAM" id="SSF53098">
    <property type="entry name" value="Ribonuclease H-like"/>
    <property type="match status" value="1"/>
</dbReference>
<evidence type="ECO:0000256" key="6">
    <source>
        <dbReference type="ARBA" id="ARBA00023015"/>
    </source>
</evidence>
<dbReference type="InterPro" id="IPR012337">
    <property type="entry name" value="RNaseH-like_sf"/>
</dbReference>
<evidence type="ECO:0000256" key="7">
    <source>
        <dbReference type="ARBA" id="ARBA00023125"/>
    </source>
</evidence>
<evidence type="ECO:0000313" key="14">
    <source>
        <dbReference type="EMBL" id="CAG8832122.1"/>
    </source>
</evidence>
<keyword evidence="15" id="KW-1185">Reference proteome</keyword>
<keyword evidence="7" id="KW-0238">DNA-binding</keyword>
<dbReference type="EMBL" id="CAJVQB010044759">
    <property type="protein sequence ID" value="CAG8832122.1"/>
    <property type="molecule type" value="Genomic_DNA"/>
</dbReference>
<keyword evidence="4" id="KW-0863">Zinc-finger</keyword>
<dbReference type="SUPFAM" id="SSF57667">
    <property type="entry name" value="beta-beta-alpha zinc fingers"/>
    <property type="match status" value="1"/>
</dbReference>
<proteinExistence type="predicted"/>
<feature type="domain" description="HAT C-terminal dimerisation" evidence="12">
    <location>
        <begin position="492"/>
        <end position="545"/>
    </location>
</feature>
<dbReference type="Pfam" id="PF02892">
    <property type="entry name" value="zf-BED"/>
    <property type="match status" value="1"/>
</dbReference>
<keyword evidence="6" id="KW-0805">Transcription regulation</keyword>
<dbReference type="PANTHER" id="PTHR46481:SF10">
    <property type="entry name" value="ZINC FINGER BED DOMAIN-CONTAINING PROTEIN 39"/>
    <property type="match status" value="1"/>
</dbReference>
<accession>A0ABN7WI53</accession>
<name>A0ABN7WI53_GIGMA</name>
<keyword evidence="8" id="KW-0804">Transcription</keyword>
<dbReference type="SUPFAM" id="SSF140996">
    <property type="entry name" value="Hermes dimerisation domain"/>
    <property type="match status" value="1"/>
</dbReference>
<dbReference type="InterPro" id="IPR008906">
    <property type="entry name" value="HATC_C_dom"/>
</dbReference>
<feature type="domain" description="BED-type" evidence="11">
    <location>
        <begin position="46"/>
        <end position="88"/>
    </location>
</feature>
<organism evidence="14 15">
    <name type="scientific">Gigaspora margarita</name>
    <dbReference type="NCBI Taxonomy" id="4874"/>
    <lineage>
        <taxon>Eukaryota</taxon>
        <taxon>Fungi</taxon>
        <taxon>Fungi incertae sedis</taxon>
        <taxon>Mucoromycota</taxon>
        <taxon>Glomeromycotina</taxon>
        <taxon>Glomeromycetes</taxon>
        <taxon>Diversisporales</taxon>
        <taxon>Gigasporaceae</taxon>
        <taxon>Gigaspora</taxon>
    </lineage>
</organism>
<evidence type="ECO:0000256" key="3">
    <source>
        <dbReference type="ARBA" id="ARBA00022723"/>
    </source>
</evidence>
<dbReference type="SMART" id="SM00614">
    <property type="entry name" value="ZnF_BED"/>
    <property type="match status" value="1"/>
</dbReference>
<feature type="non-terminal residue" evidence="14">
    <location>
        <position position="546"/>
    </location>
</feature>
<evidence type="ECO:0000313" key="15">
    <source>
        <dbReference type="Proteomes" id="UP000789901"/>
    </source>
</evidence>
<dbReference type="InterPro" id="IPR003656">
    <property type="entry name" value="Znf_BED"/>
</dbReference>
<dbReference type="InterPro" id="IPR025525">
    <property type="entry name" value="hAT-like_transposase_RNase-H"/>
</dbReference>
<feature type="domain" description="hAT-like transposase RNase-H fold" evidence="13">
    <location>
        <begin position="330"/>
        <end position="407"/>
    </location>
</feature>
<feature type="compositionally biased region" description="Low complexity" evidence="10">
    <location>
        <begin position="450"/>
        <end position="460"/>
    </location>
</feature>
<evidence type="ECO:0000256" key="8">
    <source>
        <dbReference type="ARBA" id="ARBA00023163"/>
    </source>
</evidence>
<evidence type="ECO:0000259" key="13">
    <source>
        <dbReference type="Pfam" id="PF14372"/>
    </source>
</evidence>
<dbReference type="Proteomes" id="UP000789901">
    <property type="component" value="Unassembled WGS sequence"/>
</dbReference>
<evidence type="ECO:0000256" key="2">
    <source>
        <dbReference type="ARBA" id="ARBA00011738"/>
    </source>
</evidence>
<keyword evidence="9" id="KW-0539">Nucleus</keyword>
<evidence type="ECO:0000256" key="1">
    <source>
        <dbReference type="ARBA" id="ARBA00004123"/>
    </source>
</evidence>
<gene>
    <name evidence="14" type="ORF">GMARGA_LOCUS30917</name>
</gene>
<comment type="subcellular location">
    <subcellularLocation>
        <location evidence="1">Nucleus</location>
    </subcellularLocation>
</comment>
<dbReference type="PANTHER" id="PTHR46481">
    <property type="entry name" value="ZINC FINGER BED DOMAIN-CONTAINING PROTEIN 4"/>
    <property type="match status" value="1"/>
</dbReference>
<keyword evidence="5" id="KW-0862">Zinc</keyword>
<evidence type="ECO:0000256" key="9">
    <source>
        <dbReference type="ARBA" id="ARBA00023242"/>
    </source>
</evidence>
<feature type="region of interest" description="Disordered" evidence="10">
    <location>
        <begin position="450"/>
        <end position="469"/>
    </location>
</feature>
<keyword evidence="3" id="KW-0479">Metal-binding</keyword>
<evidence type="ECO:0000256" key="10">
    <source>
        <dbReference type="SAM" id="MobiDB-lite"/>
    </source>
</evidence>
<evidence type="ECO:0000256" key="4">
    <source>
        <dbReference type="ARBA" id="ARBA00022771"/>
    </source>
</evidence>
<evidence type="ECO:0000259" key="11">
    <source>
        <dbReference type="Pfam" id="PF02892"/>
    </source>
</evidence>
<comment type="subunit">
    <text evidence="2">Homodimer.</text>
</comment>
<dbReference type="InterPro" id="IPR052035">
    <property type="entry name" value="ZnF_BED_domain_contain"/>
</dbReference>
<protein>
    <submittedName>
        <fullName evidence="14">22185_t:CDS:1</fullName>
    </submittedName>
</protein>
<dbReference type="InterPro" id="IPR036236">
    <property type="entry name" value="Znf_C2H2_sf"/>
</dbReference>
<sequence length="546" mass="60736">MDTDDLFETIPDNSMADSVDTTSDSANIMPDIPTVSKAPSTKLPSPVRPYFTQKTMDNKSVICSICKSEFSITTATGNLRKHLNSRHPGWETNKSMPIQQCLTFMPESTISKKILSMAQKTKFNILVAEWIISDTLPFSIVSSQSFATLIRYLNISIDLPSHDIIKSIILKAFAVMKKDIQSLFEQISSKISITLDIWTSRANVPFICIMAHWIDSNWNLKKILLDICMLPHPHTGEEINAKLRSVFAAFNITDKILCATTNGMCNFVNVISSSSSITQDFKELGQSVGEGEATRKIPQDVSTCWNKEINLQATVQFLKPFYETTNILSGSMYMTLGISILLIDNIVDNISSCILNPESPEFLKTTATQMSEKIQKYANEIYDKTAFIAAVLDPWIKLELMPADMNTEANRTIFNNILRAEYATLILNNPSASSTSSTSSISLTSSTSLTSSASSISSTSPTNLKAPSNLTYTEQIAQKKRKSTNSTNKTDELTQYLSEAVLPMNIDPLSWWKLNCTRFPYLSQMARDYLAIQSTSVPSEQVFSKA</sequence>
<evidence type="ECO:0000256" key="5">
    <source>
        <dbReference type="ARBA" id="ARBA00022833"/>
    </source>
</evidence>
<evidence type="ECO:0000259" key="12">
    <source>
        <dbReference type="Pfam" id="PF05699"/>
    </source>
</evidence>
<dbReference type="Pfam" id="PF14372">
    <property type="entry name" value="hAT-like_RNase-H"/>
    <property type="match status" value="1"/>
</dbReference>